<keyword evidence="3" id="KW-0804">Transcription</keyword>
<dbReference type="CDD" id="cd06307">
    <property type="entry name" value="PBP1_sugar_binding"/>
    <property type="match status" value="1"/>
</dbReference>
<dbReference type="GO" id="GO:0003700">
    <property type="term" value="F:DNA-binding transcription factor activity"/>
    <property type="evidence" value="ECO:0007669"/>
    <property type="project" value="TreeGrafter"/>
</dbReference>
<accession>A0A644XNP9</accession>
<protein>
    <submittedName>
        <fullName evidence="5">HTH-type transcriptional regulator MalR</fullName>
    </submittedName>
</protein>
<dbReference type="Pfam" id="PF13407">
    <property type="entry name" value="Peripla_BP_4"/>
    <property type="match status" value="1"/>
</dbReference>
<dbReference type="SMART" id="SM00354">
    <property type="entry name" value="HTH_LACI"/>
    <property type="match status" value="1"/>
</dbReference>
<dbReference type="InterPro" id="IPR028082">
    <property type="entry name" value="Peripla_BP_I"/>
</dbReference>
<dbReference type="PANTHER" id="PTHR30146:SF152">
    <property type="entry name" value="TRANSCRIPTIONAL REGULATORY PROTEIN"/>
    <property type="match status" value="1"/>
</dbReference>
<dbReference type="PROSITE" id="PS00356">
    <property type="entry name" value="HTH_LACI_1"/>
    <property type="match status" value="1"/>
</dbReference>
<organism evidence="5">
    <name type="scientific">bioreactor metagenome</name>
    <dbReference type="NCBI Taxonomy" id="1076179"/>
    <lineage>
        <taxon>unclassified sequences</taxon>
        <taxon>metagenomes</taxon>
        <taxon>ecological metagenomes</taxon>
    </lineage>
</organism>
<dbReference type="Pfam" id="PF00356">
    <property type="entry name" value="LacI"/>
    <property type="match status" value="1"/>
</dbReference>
<evidence type="ECO:0000259" key="4">
    <source>
        <dbReference type="PROSITE" id="PS50932"/>
    </source>
</evidence>
<keyword evidence="1" id="KW-0805">Transcription regulation</keyword>
<dbReference type="InterPro" id="IPR010982">
    <property type="entry name" value="Lambda_DNA-bd_dom_sf"/>
</dbReference>
<evidence type="ECO:0000256" key="2">
    <source>
        <dbReference type="ARBA" id="ARBA00023125"/>
    </source>
</evidence>
<dbReference type="AlphaFoldDB" id="A0A644XNP9"/>
<dbReference type="SUPFAM" id="SSF47413">
    <property type="entry name" value="lambda repressor-like DNA-binding domains"/>
    <property type="match status" value="1"/>
</dbReference>
<proteinExistence type="predicted"/>
<keyword evidence="2" id="KW-0238">DNA-binding</keyword>
<dbReference type="CDD" id="cd01392">
    <property type="entry name" value="HTH_LacI"/>
    <property type="match status" value="1"/>
</dbReference>
<name>A0A644XNP9_9ZZZZ</name>
<evidence type="ECO:0000256" key="3">
    <source>
        <dbReference type="ARBA" id="ARBA00023163"/>
    </source>
</evidence>
<dbReference type="InterPro" id="IPR025997">
    <property type="entry name" value="SBP_2_dom"/>
</dbReference>
<dbReference type="SUPFAM" id="SSF53822">
    <property type="entry name" value="Periplasmic binding protein-like I"/>
    <property type="match status" value="1"/>
</dbReference>
<comment type="caution">
    <text evidence="5">The sequence shown here is derived from an EMBL/GenBank/DDBJ whole genome shotgun (WGS) entry which is preliminary data.</text>
</comment>
<dbReference type="PROSITE" id="PS50932">
    <property type="entry name" value="HTH_LACI_2"/>
    <property type="match status" value="1"/>
</dbReference>
<dbReference type="GO" id="GO:0000976">
    <property type="term" value="F:transcription cis-regulatory region binding"/>
    <property type="evidence" value="ECO:0007669"/>
    <property type="project" value="TreeGrafter"/>
</dbReference>
<evidence type="ECO:0000256" key="1">
    <source>
        <dbReference type="ARBA" id="ARBA00023015"/>
    </source>
</evidence>
<reference evidence="5" key="1">
    <citation type="submission" date="2019-08" db="EMBL/GenBank/DDBJ databases">
        <authorList>
            <person name="Kucharzyk K."/>
            <person name="Murdoch R.W."/>
            <person name="Higgins S."/>
            <person name="Loffler F."/>
        </authorList>
    </citation>
    <scope>NUCLEOTIDE SEQUENCE</scope>
</reference>
<dbReference type="Gene3D" id="3.40.50.2300">
    <property type="match status" value="2"/>
</dbReference>
<feature type="domain" description="HTH lacI-type" evidence="4">
    <location>
        <begin position="3"/>
        <end position="57"/>
    </location>
</feature>
<dbReference type="InterPro" id="IPR000843">
    <property type="entry name" value="HTH_LacI"/>
</dbReference>
<dbReference type="EMBL" id="VSSQ01002866">
    <property type="protein sequence ID" value="MPM17816.1"/>
    <property type="molecule type" value="Genomic_DNA"/>
</dbReference>
<sequence length="343" mass="37964">MAVTIRDIAKKAGVSRGTVDRVLHNRKGVNEEVASRVRAIANELGFIPNLAGKALATRKQPLRIGCLLPSIGNPFFADVIAGFRQAERELSDFGVSVDIMEVKSFDRSVHLDAIETLQSKRYDGLCVTTINVEPVIAAIDKITEAGTTVVTVNTDISDTHRLCYVGPDYYLGGTTASGLLSLVCKQQEQKILIVTGSFNIKGHQERIRGFLEGLSTRRMEHTIVDIIESLDDNEKAYERTISCLRRNPQINCLYLTAAGVQGACKAVQELGKTGIIRILCFDDIPSTKALIKEGVITFTICQEPQRQGYDAIQKLFFHLMNQQEPVVDTITRTIIKIRENLDD</sequence>
<gene>
    <name evidence="5" type="primary">malR_4</name>
    <name evidence="5" type="ORF">SDC9_64215</name>
</gene>
<dbReference type="PANTHER" id="PTHR30146">
    <property type="entry name" value="LACI-RELATED TRANSCRIPTIONAL REPRESSOR"/>
    <property type="match status" value="1"/>
</dbReference>
<dbReference type="Gene3D" id="1.10.260.40">
    <property type="entry name" value="lambda repressor-like DNA-binding domains"/>
    <property type="match status" value="1"/>
</dbReference>
<evidence type="ECO:0000313" key="5">
    <source>
        <dbReference type="EMBL" id="MPM17816.1"/>
    </source>
</evidence>